<dbReference type="GO" id="GO:0000271">
    <property type="term" value="P:polysaccharide biosynthetic process"/>
    <property type="evidence" value="ECO:0007669"/>
    <property type="project" value="TreeGrafter"/>
</dbReference>
<dbReference type="GO" id="GO:0016747">
    <property type="term" value="F:acyltransferase activity, transferring groups other than amino-acyl groups"/>
    <property type="evidence" value="ECO:0007669"/>
    <property type="project" value="InterPro"/>
</dbReference>
<feature type="transmembrane region" description="Helical" evidence="1">
    <location>
        <begin position="48"/>
        <end position="69"/>
    </location>
</feature>
<evidence type="ECO:0000313" key="4">
    <source>
        <dbReference type="Proteomes" id="UP000652567"/>
    </source>
</evidence>
<comment type="caution">
    <text evidence="3">The sequence shown here is derived from an EMBL/GenBank/DDBJ whole genome shotgun (WGS) entry which is preliminary data.</text>
</comment>
<accession>A0A928V5Y0</accession>
<name>A0A928V5Y0_9GAMM</name>
<keyword evidence="4" id="KW-1185">Reference proteome</keyword>
<feature type="transmembrane region" description="Helical" evidence="1">
    <location>
        <begin position="143"/>
        <end position="164"/>
    </location>
</feature>
<feature type="domain" description="Acyltransferase 3" evidence="2">
    <location>
        <begin position="8"/>
        <end position="351"/>
    </location>
</feature>
<keyword evidence="1" id="KW-0472">Membrane</keyword>
<feature type="transmembrane region" description="Helical" evidence="1">
    <location>
        <begin position="235"/>
        <end position="251"/>
    </location>
</feature>
<sequence length="373" mass="42183">MNTFNPTLHGLRGLAALAVLIFHWGETFPAFRQEISANWGIVGKIVSQLIGFGWVGVLLFFVLSGFLLTTSNGHMAFNKKALGVFWARRFLRIYPAVWLQLIILSSLLGVLHGLNVPASTGQWLSNITLFVNLPPYLPYPVNAVWWTLPIELSFYLIFPLLLLFAKRHSFLTLLVTAVVITLAWRIAVMWYFREEPGYGPVQPYLDLLPGCLAIFVMGMYAAHQSMQLSAIQQKLVITLSLAALGTLMYWLTSNASHYWNGHWMLVIWNFSVSIVLATIVWVTGKNPEIRKTMLSGKLTVFFGEVSFGIYLWHFPVLLAFHQWTSGWQNNPWISLLILPGILLPTLILASISYYCIERPAMQLGKRLGSTPRN</sequence>
<keyword evidence="1" id="KW-0812">Transmembrane</keyword>
<dbReference type="PANTHER" id="PTHR23028:SF53">
    <property type="entry name" value="ACYL_TRANSF_3 DOMAIN-CONTAINING PROTEIN"/>
    <property type="match status" value="1"/>
</dbReference>
<gene>
    <name evidence="3" type="ORF">C4F51_17040</name>
</gene>
<keyword evidence="1" id="KW-1133">Transmembrane helix</keyword>
<reference evidence="3" key="1">
    <citation type="submission" date="2018-07" db="EMBL/GenBank/DDBJ databases">
        <title>Genome assembly of strain Ka43.</title>
        <authorList>
            <person name="Kukolya J."/>
            <person name="Nagy I."/>
            <person name="Horvath B."/>
            <person name="Toth A."/>
        </authorList>
    </citation>
    <scope>NUCLEOTIDE SEQUENCE</scope>
    <source>
        <strain evidence="3">KB43</strain>
    </source>
</reference>
<organism evidence="3 4">
    <name type="scientific">Cellvibrio polysaccharolyticus</name>
    <dbReference type="NCBI Taxonomy" id="2082724"/>
    <lineage>
        <taxon>Bacteria</taxon>
        <taxon>Pseudomonadati</taxon>
        <taxon>Pseudomonadota</taxon>
        <taxon>Gammaproteobacteria</taxon>
        <taxon>Cellvibrionales</taxon>
        <taxon>Cellvibrionaceae</taxon>
        <taxon>Cellvibrio</taxon>
    </lineage>
</organism>
<evidence type="ECO:0000313" key="3">
    <source>
        <dbReference type="EMBL" id="MBE8718882.1"/>
    </source>
</evidence>
<evidence type="ECO:0000259" key="2">
    <source>
        <dbReference type="Pfam" id="PF01757"/>
    </source>
</evidence>
<feature type="transmembrane region" description="Helical" evidence="1">
    <location>
        <begin position="171"/>
        <end position="192"/>
    </location>
</feature>
<feature type="transmembrane region" description="Helical" evidence="1">
    <location>
        <begin position="332"/>
        <end position="356"/>
    </location>
</feature>
<evidence type="ECO:0000256" key="1">
    <source>
        <dbReference type="SAM" id="Phobius"/>
    </source>
</evidence>
<dbReference type="RefSeq" id="WP_268905064.1">
    <property type="nucleotide sequence ID" value="NZ_PRDL01000001.1"/>
</dbReference>
<dbReference type="InterPro" id="IPR002656">
    <property type="entry name" value="Acyl_transf_3_dom"/>
</dbReference>
<proteinExistence type="predicted"/>
<feature type="transmembrane region" description="Helical" evidence="1">
    <location>
        <begin position="90"/>
        <end position="114"/>
    </location>
</feature>
<dbReference type="Pfam" id="PF01757">
    <property type="entry name" value="Acyl_transf_3"/>
    <property type="match status" value="1"/>
</dbReference>
<dbReference type="EMBL" id="PRDL01000001">
    <property type="protein sequence ID" value="MBE8718882.1"/>
    <property type="molecule type" value="Genomic_DNA"/>
</dbReference>
<feature type="transmembrane region" description="Helical" evidence="1">
    <location>
        <begin position="263"/>
        <end position="282"/>
    </location>
</feature>
<feature type="transmembrane region" description="Helical" evidence="1">
    <location>
        <begin position="204"/>
        <end position="223"/>
    </location>
</feature>
<dbReference type="InterPro" id="IPR050879">
    <property type="entry name" value="Acyltransferase_3"/>
</dbReference>
<feature type="transmembrane region" description="Helical" evidence="1">
    <location>
        <begin position="294"/>
        <end position="312"/>
    </location>
</feature>
<keyword evidence="3" id="KW-0012">Acyltransferase</keyword>
<keyword evidence="3" id="KW-0808">Transferase</keyword>
<dbReference type="AlphaFoldDB" id="A0A928V5Y0"/>
<dbReference type="GO" id="GO:0016020">
    <property type="term" value="C:membrane"/>
    <property type="evidence" value="ECO:0007669"/>
    <property type="project" value="TreeGrafter"/>
</dbReference>
<dbReference type="Proteomes" id="UP000652567">
    <property type="component" value="Unassembled WGS sequence"/>
</dbReference>
<dbReference type="PANTHER" id="PTHR23028">
    <property type="entry name" value="ACETYLTRANSFERASE"/>
    <property type="match status" value="1"/>
</dbReference>
<protein>
    <submittedName>
        <fullName evidence="3">Acyltransferase</fullName>
    </submittedName>
</protein>